<organism evidence="2 3">
    <name type="scientific">Amniculicola lignicola CBS 123094</name>
    <dbReference type="NCBI Taxonomy" id="1392246"/>
    <lineage>
        <taxon>Eukaryota</taxon>
        <taxon>Fungi</taxon>
        <taxon>Dikarya</taxon>
        <taxon>Ascomycota</taxon>
        <taxon>Pezizomycotina</taxon>
        <taxon>Dothideomycetes</taxon>
        <taxon>Pleosporomycetidae</taxon>
        <taxon>Pleosporales</taxon>
        <taxon>Amniculicolaceae</taxon>
        <taxon>Amniculicola</taxon>
    </lineage>
</organism>
<sequence>MNFVSNIIWNSVEGFVEAGTRTAGGYAGDALIKAGDMIENGGRGVGTRIERTVSGYGTKISGEGYQGANNTAFGVRKTAVKRSNSSPASTKAGSKLAIGQNKYPGGRQVTGAIGGAQKQITSGARSTVSGAQKSIGGVTGGATNGVRGAAGGGRKALTIGAGNAQKGVGGALGGVNRGVGGALGGVTGGAQKTLSGVGTARASTSKAPLPKPFPTNQTYNASPKPGNAALPKPYPSSTSAYPGAEKRTPVRQGQPQAFKAVGGVGAGKVDAKKAYPGTTTLPGQGKKTAVKNTPYKAAPVGKPMVTEGKVQSFF</sequence>
<protein>
    <submittedName>
        <fullName evidence="2">Uncharacterized protein</fullName>
    </submittedName>
</protein>
<dbReference type="AlphaFoldDB" id="A0A6A5WHY3"/>
<feature type="compositionally biased region" description="Polar residues" evidence="1">
    <location>
        <begin position="197"/>
        <end position="206"/>
    </location>
</feature>
<evidence type="ECO:0000313" key="2">
    <source>
        <dbReference type="EMBL" id="KAF2001453.1"/>
    </source>
</evidence>
<evidence type="ECO:0000313" key="3">
    <source>
        <dbReference type="Proteomes" id="UP000799779"/>
    </source>
</evidence>
<dbReference type="EMBL" id="ML977583">
    <property type="protein sequence ID" value="KAF2001453.1"/>
    <property type="molecule type" value="Genomic_DNA"/>
</dbReference>
<name>A0A6A5WHY3_9PLEO</name>
<dbReference type="OrthoDB" id="3945698at2759"/>
<reference evidence="2" key="1">
    <citation type="journal article" date="2020" name="Stud. Mycol.">
        <title>101 Dothideomycetes genomes: a test case for predicting lifestyles and emergence of pathogens.</title>
        <authorList>
            <person name="Haridas S."/>
            <person name="Albert R."/>
            <person name="Binder M."/>
            <person name="Bloem J."/>
            <person name="Labutti K."/>
            <person name="Salamov A."/>
            <person name="Andreopoulos B."/>
            <person name="Baker S."/>
            <person name="Barry K."/>
            <person name="Bills G."/>
            <person name="Bluhm B."/>
            <person name="Cannon C."/>
            <person name="Castanera R."/>
            <person name="Culley D."/>
            <person name="Daum C."/>
            <person name="Ezra D."/>
            <person name="Gonzalez J."/>
            <person name="Henrissat B."/>
            <person name="Kuo A."/>
            <person name="Liang C."/>
            <person name="Lipzen A."/>
            <person name="Lutzoni F."/>
            <person name="Magnuson J."/>
            <person name="Mondo S."/>
            <person name="Nolan M."/>
            <person name="Ohm R."/>
            <person name="Pangilinan J."/>
            <person name="Park H.-J."/>
            <person name="Ramirez L."/>
            <person name="Alfaro M."/>
            <person name="Sun H."/>
            <person name="Tritt A."/>
            <person name="Yoshinaga Y."/>
            <person name="Zwiers L.-H."/>
            <person name="Turgeon B."/>
            <person name="Goodwin S."/>
            <person name="Spatafora J."/>
            <person name="Crous P."/>
            <person name="Grigoriev I."/>
        </authorList>
    </citation>
    <scope>NUCLEOTIDE SEQUENCE</scope>
    <source>
        <strain evidence="2">CBS 123094</strain>
    </source>
</reference>
<gene>
    <name evidence="2" type="ORF">P154DRAFT_521831</name>
</gene>
<proteinExistence type="predicted"/>
<dbReference type="Proteomes" id="UP000799779">
    <property type="component" value="Unassembled WGS sequence"/>
</dbReference>
<accession>A0A6A5WHY3</accession>
<evidence type="ECO:0000256" key="1">
    <source>
        <dbReference type="SAM" id="MobiDB-lite"/>
    </source>
</evidence>
<feature type="region of interest" description="Disordered" evidence="1">
    <location>
        <begin position="79"/>
        <end position="100"/>
    </location>
</feature>
<keyword evidence="3" id="KW-1185">Reference proteome</keyword>
<feature type="compositionally biased region" description="Polar residues" evidence="1">
    <location>
        <begin position="81"/>
        <end position="92"/>
    </location>
</feature>
<feature type="region of interest" description="Disordered" evidence="1">
    <location>
        <begin position="197"/>
        <end position="253"/>
    </location>
</feature>